<evidence type="ECO:0000256" key="8">
    <source>
        <dbReference type="RuleBase" id="RU361233"/>
    </source>
</evidence>
<evidence type="ECO:0000256" key="5">
    <source>
        <dbReference type="ARBA" id="ARBA00022692"/>
    </source>
</evidence>
<protein>
    <recommendedName>
        <fullName evidence="8">CASP-like protein</fullName>
    </recommendedName>
</protein>
<keyword evidence="5 8" id="KW-0812">Transmembrane</keyword>
<feature type="domain" description="Casparian strip membrane protein" evidence="9">
    <location>
        <begin position="52"/>
        <end position="103"/>
    </location>
</feature>
<dbReference type="GO" id="GO:0005886">
    <property type="term" value="C:plasma membrane"/>
    <property type="evidence" value="ECO:0007669"/>
    <property type="project" value="UniProtKB-SubCell"/>
</dbReference>
<sequence>VFGNSDGFGNSMEHNIVHGRRLLCLHTLYAGPKKTYNDNPFGRHGNYIFNFNAKVMSYLSLAAACSAASVTDILHQAGESHCPAKSCGRYQLSAAMAFLSWFLSSASWLFNFWLLPSL</sequence>
<evidence type="ECO:0000256" key="1">
    <source>
        <dbReference type="ARBA" id="ARBA00004651"/>
    </source>
</evidence>
<keyword evidence="7 8" id="KW-0472">Membrane</keyword>
<evidence type="ECO:0000256" key="7">
    <source>
        <dbReference type="ARBA" id="ARBA00023136"/>
    </source>
</evidence>
<reference evidence="10 11" key="2">
    <citation type="journal article" date="2017" name="Front. Plant Sci.">
        <title>Gene Classification and Mining of Molecular Markers Useful in Red Clover (Trifolium pratense) Breeding.</title>
        <authorList>
            <person name="Istvanek J."/>
            <person name="Dluhosova J."/>
            <person name="Dluhos P."/>
            <person name="Patkova L."/>
            <person name="Nedelnik J."/>
            <person name="Repkova J."/>
        </authorList>
    </citation>
    <scope>NUCLEOTIDE SEQUENCE [LARGE SCALE GENOMIC DNA]</scope>
    <source>
        <strain evidence="11">cv. Tatra</strain>
        <tissue evidence="10">Young leaves</tissue>
    </source>
</reference>
<comment type="subcellular location">
    <subcellularLocation>
        <location evidence="1 8">Cell membrane</location>
        <topology evidence="1 8">Multi-pass membrane protein</topology>
    </subcellularLocation>
</comment>
<comment type="caution">
    <text evidence="8">Lacks conserved residue(s) required for the propagation of feature annotation.</text>
</comment>
<dbReference type="InterPro" id="IPR045009">
    <property type="entry name" value="CASPL-5"/>
</dbReference>
<proteinExistence type="inferred from homology"/>
<reference evidence="10 11" key="1">
    <citation type="journal article" date="2014" name="Am. J. Bot.">
        <title>Genome assembly and annotation for red clover (Trifolium pratense; Fabaceae).</title>
        <authorList>
            <person name="Istvanek J."/>
            <person name="Jaros M."/>
            <person name="Krenek A."/>
            <person name="Repkova J."/>
        </authorList>
    </citation>
    <scope>NUCLEOTIDE SEQUENCE [LARGE SCALE GENOMIC DNA]</scope>
    <source>
        <strain evidence="11">cv. Tatra</strain>
        <tissue evidence="10">Young leaves</tissue>
    </source>
</reference>
<feature type="transmembrane region" description="Helical" evidence="8">
    <location>
        <begin position="95"/>
        <end position="115"/>
    </location>
</feature>
<gene>
    <name evidence="10" type="ORF">L195_g009154</name>
</gene>
<comment type="caution">
    <text evidence="10">The sequence shown here is derived from an EMBL/GenBank/DDBJ whole genome shotgun (WGS) entry which is preliminary data.</text>
</comment>
<organism evidence="10 11">
    <name type="scientific">Trifolium pratense</name>
    <name type="common">Red clover</name>
    <dbReference type="NCBI Taxonomy" id="57577"/>
    <lineage>
        <taxon>Eukaryota</taxon>
        <taxon>Viridiplantae</taxon>
        <taxon>Streptophyta</taxon>
        <taxon>Embryophyta</taxon>
        <taxon>Tracheophyta</taxon>
        <taxon>Spermatophyta</taxon>
        <taxon>Magnoliopsida</taxon>
        <taxon>eudicotyledons</taxon>
        <taxon>Gunneridae</taxon>
        <taxon>Pentapetalae</taxon>
        <taxon>rosids</taxon>
        <taxon>fabids</taxon>
        <taxon>Fabales</taxon>
        <taxon>Fabaceae</taxon>
        <taxon>Papilionoideae</taxon>
        <taxon>50 kb inversion clade</taxon>
        <taxon>NPAAA clade</taxon>
        <taxon>Hologalegina</taxon>
        <taxon>IRL clade</taxon>
        <taxon>Trifolieae</taxon>
        <taxon>Trifolium</taxon>
    </lineage>
</organism>
<dbReference type="PANTHER" id="PTHR32021">
    <property type="entry name" value="CASP-LIKE PROTEIN 5B3"/>
    <property type="match status" value="1"/>
</dbReference>
<evidence type="ECO:0000256" key="4">
    <source>
        <dbReference type="ARBA" id="ARBA00022475"/>
    </source>
</evidence>
<evidence type="ECO:0000259" key="9">
    <source>
        <dbReference type="Pfam" id="PF04535"/>
    </source>
</evidence>
<evidence type="ECO:0000256" key="3">
    <source>
        <dbReference type="ARBA" id="ARBA00011489"/>
    </source>
</evidence>
<dbReference type="AlphaFoldDB" id="A0A2K3PB61"/>
<evidence type="ECO:0000256" key="6">
    <source>
        <dbReference type="ARBA" id="ARBA00022989"/>
    </source>
</evidence>
<name>A0A2K3PB61_TRIPR</name>
<evidence type="ECO:0000313" key="10">
    <source>
        <dbReference type="EMBL" id="PNY12523.1"/>
    </source>
</evidence>
<evidence type="ECO:0000313" key="11">
    <source>
        <dbReference type="Proteomes" id="UP000236291"/>
    </source>
</evidence>
<dbReference type="EMBL" id="ASHM01005348">
    <property type="protein sequence ID" value="PNY12523.1"/>
    <property type="molecule type" value="Genomic_DNA"/>
</dbReference>
<dbReference type="Pfam" id="PF04535">
    <property type="entry name" value="CASP_dom"/>
    <property type="match status" value="1"/>
</dbReference>
<dbReference type="Proteomes" id="UP000236291">
    <property type="component" value="Unassembled WGS sequence"/>
</dbReference>
<keyword evidence="6 8" id="KW-1133">Transmembrane helix</keyword>
<dbReference type="PANTHER" id="PTHR32021:SF45">
    <property type="entry name" value="CASP-LIKE PROTEIN"/>
    <property type="match status" value="1"/>
</dbReference>
<accession>A0A2K3PB61</accession>
<comment type="subunit">
    <text evidence="3 8">Homodimer and heterodimers.</text>
</comment>
<comment type="similarity">
    <text evidence="2 8">Belongs to the Casparian strip membrane proteins (CASP) family.</text>
</comment>
<dbReference type="InterPro" id="IPR006702">
    <property type="entry name" value="CASP_dom"/>
</dbReference>
<evidence type="ECO:0000256" key="2">
    <source>
        <dbReference type="ARBA" id="ARBA00007651"/>
    </source>
</evidence>
<dbReference type="STRING" id="57577.A0A2K3PB61"/>
<keyword evidence="4 8" id="KW-1003">Cell membrane</keyword>
<feature type="non-terminal residue" evidence="10">
    <location>
        <position position="1"/>
    </location>
</feature>